<protein>
    <submittedName>
        <fullName evidence="1">Uncharacterized protein</fullName>
    </submittedName>
</protein>
<dbReference type="HOGENOM" id="CLU_3326490_0_0_9"/>
<organism evidence="1 2">
    <name type="scientific">Enterocloster bolteae (strain ATCC BAA-613 / DSM 15670 / CCUG 46953 / JCM 12243 / WAL 16351)</name>
    <name type="common">Clostridium bolteae</name>
    <dbReference type="NCBI Taxonomy" id="411902"/>
    <lineage>
        <taxon>Bacteria</taxon>
        <taxon>Bacillati</taxon>
        <taxon>Bacillota</taxon>
        <taxon>Clostridia</taxon>
        <taxon>Lachnospirales</taxon>
        <taxon>Lachnospiraceae</taxon>
        <taxon>Enterocloster</taxon>
    </lineage>
</organism>
<comment type="caution">
    <text evidence="1">The sequence shown here is derived from an EMBL/GenBank/DDBJ whole genome shotgun (WGS) entry which is preliminary data.</text>
</comment>
<name>A8RRM8_ENTBW</name>
<dbReference type="Proteomes" id="UP000005396">
    <property type="component" value="Unassembled WGS sequence"/>
</dbReference>
<dbReference type="PaxDb" id="411902-CLOBOL_03040"/>
<evidence type="ECO:0000313" key="1">
    <source>
        <dbReference type="EMBL" id="EDP16706.1"/>
    </source>
</evidence>
<accession>A8RRM8</accession>
<evidence type="ECO:0000313" key="2">
    <source>
        <dbReference type="Proteomes" id="UP000005396"/>
    </source>
</evidence>
<reference evidence="1 2" key="1">
    <citation type="submission" date="2007-08" db="EMBL/GenBank/DDBJ databases">
        <authorList>
            <person name="Fulton L."/>
            <person name="Clifton S."/>
            <person name="Fulton B."/>
            <person name="Xu J."/>
            <person name="Minx P."/>
            <person name="Pepin K.H."/>
            <person name="Johnson M."/>
            <person name="Thiruvilangam P."/>
            <person name="Bhonagiri V."/>
            <person name="Nash W.E."/>
            <person name="Mardis E.R."/>
            <person name="Wilson R.K."/>
        </authorList>
    </citation>
    <scope>NUCLEOTIDE SEQUENCE [LARGE SCALE GENOMIC DNA]</scope>
    <source>
        <strain evidence="2">ATCC BAA-613 / DSM 15670 / CCUG 46953 / JCM 12243 / WAL 16351</strain>
    </source>
</reference>
<reference evidence="1 2" key="2">
    <citation type="submission" date="2007-09" db="EMBL/GenBank/DDBJ databases">
        <title>Draft genome sequence of Clostridium bolteae (ATCC BAA-613).</title>
        <authorList>
            <person name="Sudarsanam P."/>
            <person name="Ley R."/>
            <person name="Guruge J."/>
            <person name="Turnbaugh P.J."/>
            <person name="Mahowald M."/>
            <person name="Liep D."/>
            <person name="Gordon J."/>
        </authorList>
    </citation>
    <scope>NUCLEOTIDE SEQUENCE [LARGE SCALE GENOMIC DNA]</scope>
    <source>
        <strain evidence="2">ATCC BAA-613 / DSM 15670 / CCUG 46953 / JCM 12243 / WAL 16351</strain>
    </source>
</reference>
<gene>
    <name evidence="1" type="ORF">CLOBOL_03040</name>
</gene>
<proteinExistence type="predicted"/>
<dbReference type="EMBL" id="ABCC02000028">
    <property type="protein sequence ID" value="EDP16706.1"/>
    <property type="molecule type" value="Genomic_DNA"/>
</dbReference>
<dbReference type="AlphaFoldDB" id="A8RRM8"/>
<sequence length="38" mass="3950">MKIPLPLQVVYADGDGGEPPEINLTAAAGGEKPVFQLI</sequence>